<dbReference type="PANTHER" id="PTHR33471">
    <property type="entry name" value="ATP-DEPENDENT ZINC METALLOPROTEASE-RELATED"/>
    <property type="match status" value="1"/>
</dbReference>
<dbReference type="EMBL" id="HBKN01024261">
    <property type="protein sequence ID" value="CAE2306610.1"/>
    <property type="molecule type" value="Transcribed_RNA"/>
</dbReference>
<dbReference type="Gene3D" id="1.20.58.760">
    <property type="entry name" value="Peptidase M41"/>
    <property type="match status" value="1"/>
</dbReference>
<evidence type="ECO:0000256" key="1">
    <source>
        <dbReference type="SAM" id="Coils"/>
    </source>
</evidence>
<dbReference type="AlphaFoldDB" id="A0A7S4NSX5"/>
<proteinExistence type="predicted"/>
<sequence length="544" mass="60975">MLVLAASFQVDCFLQPLPSSAFLRSQRVLPLLPHQQGRQCWRTAPCWRTRVRSQGLDAEQELRAEKERESKQKELEEKIQAGNAKDAVALLKDNMAVEISMEQAIKLLDLIPLDLSAETENEQQVLTSVAYTGLKNRGLLRGFGCIQASPQYLPYASKEIDVEALQETIALPMSALTPKNAQYGWLAAGLGLCTVEYFLALNAGLDPLRTVIPFTAFLFVVDRLLTSGAAFESAYRFLFPKYKEKVIKHEAGHFLLAYLLGCPIQGFFLSAWDATRAGIRGQAGTVFFDNDLSTQLNANRVTRTAIDRYTIVLMGGIAAEAMNYEQAEGGASDESALVSFLVGLLPPWQPQQVLNQARWAVTEAILLLREHRAAYDSLCDAMARGESLGTCISVLENALMEFEELPSEKRARERASLYERADSNEVREASIKDMDGRIAEKEQRLLQLQKEEDEIRLKIRELGREGSTTETKGSMWDKSETERFMSTLLKAHRKQMAMSSSKSVDSLLAEAERNRRLAEIDLAIKKLDVELEEVRAKIAQMDQR</sequence>
<dbReference type="GO" id="GO:0005524">
    <property type="term" value="F:ATP binding"/>
    <property type="evidence" value="ECO:0007669"/>
    <property type="project" value="InterPro"/>
</dbReference>
<dbReference type="GO" id="GO:0004176">
    <property type="term" value="F:ATP-dependent peptidase activity"/>
    <property type="evidence" value="ECO:0007669"/>
    <property type="project" value="InterPro"/>
</dbReference>
<dbReference type="GO" id="GO:0006508">
    <property type="term" value="P:proteolysis"/>
    <property type="evidence" value="ECO:0007669"/>
    <property type="project" value="InterPro"/>
</dbReference>
<dbReference type="InterPro" id="IPR037219">
    <property type="entry name" value="Peptidase_M41-like"/>
</dbReference>
<gene>
    <name evidence="2" type="ORF">GTHE00462_LOCUS18964</name>
</gene>
<dbReference type="SUPFAM" id="SSF140990">
    <property type="entry name" value="FtsH protease domain-like"/>
    <property type="match status" value="1"/>
</dbReference>
<reference evidence="2" key="1">
    <citation type="submission" date="2021-01" db="EMBL/GenBank/DDBJ databases">
        <authorList>
            <person name="Corre E."/>
            <person name="Pelletier E."/>
            <person name="Niang G."/>
            <person name="Scheremetjew M."/>
            <person name="Finn R."/>
            <person name="Kale V."/>
            <person name="Holt S."/>
            <person name="Cochrane G."/>
            <person name="Meng A."/>
            <person name="Brown T."/>
            <person name="Cohen L."/>
        </authorList>
    </citation>
    <scope>NUCLEOTIDE SEQUENCE</scope>
    <source>
        <strain evidence="2">CCMP 2712</strain>
    </source>
</reference>
<evidence type="ECO:0008006" key="3">
    <source>
        <dbReference type="Google" id="ProtNLM"/>
    </source>
</evidence>
<feature type="coiled-coil region" evidence="1">
    <location>
        <begin position="431"/>
        <end position="465"/>
    </location>
</feature>
<dbReference type="GO" id="GO:0004222">
    <property type="term" value="F:metalloendopeptidase activity"/>
    <property type="evidence" value="ECO:0007669"/>
    <property type="project" value="InterPro"/>
</dbReference>
<name>A0A7S4NSX5_GUITH</name>
<keyword evidence="1" id="KW-0175">Coiled coil</keyword>
<protein>
    <recommendedName>
        <fullName evidence="3">Peptidase M41 domain-containing protein</fullName>
    </recommendedName>
</protein>
<accession>A0A7S4NSX5</accession>
<evidence type="ECO:0000313" key="2">
    <source>
        <dbReference type="EMBL" id="CAE2306610.1"/>
    </source>
</evidence>
<organism evidence="2">
    <name type="scientific">Guillardia theta</name>
    <name type="common">Cryptophyte</name>
    <name type="synonym">Cryptomonas phi</name>
    <dbReference type="NCBI Taxonomy" id="55529"/>
    <lineage>
        <taxon>Eukaryota</taxon>
        <taxon>Cryptophyceae</taxon>
        <taxon>Pyrenomonadales</taxon>
        <taxon>Geminigeraceae</taxon>
        <taxon>Guillardia</taxon>
    </lineage>
</organism>
<dbReference type="PANTHER" id="PTHR33471:SF7">
    <property type="entry name" value="ATP-DEPENDENT ZINC METALLOPROTEASE-RELATED"/>
    <property type="match status" value="1"/>
</dbReference>
<feature type="coiled-coil region" evidence="1">
    <location>
        <begin position="517"/>
        <end position="544"/>
    </location>
</feature>